<evidence type="ECO:0000313" key="2">
    <source>
        <dbReference type="EMBL" id="CAF4273280.1"/>
    </source>
</evidence>
<dbReference type="Proteomes" id="UP000677228">
    <property type="component" value="Unassembled WGS sequence"/>
</dbReference>
<evidence type="ECO:0000313" key="3">
    <source>
        <dbReference type="Proteomes" id="UP000677228"/>
    </source>
</evidence>
<gene>
    <name evidence="1" type="ORF">OVA965_LOCUS36155</name>
    <name evidence="2" type="ORF">TMI583_LOCUS37153</name>
</gene>
<dbReference type="EMBL" id="CAJOBA010054284">
    <property type="protein sequence ID" value="CAF4273280.1"/>
    <property type="molecule type" value="Genomic_DNA"/>
</dbReference>
<dbReference type="AlphaFoldDB" id="A0A8S2FJ49"/>
<accession>A0A8S2FJ49</accession>
<dbReference type="Proteomes" id="UP000682733">
    <property type="component" value="Unassembled WGS sequence"/>
</dbReference>
<name>A0A8S2FJ49_9BILA</name>
<reference evidence="1" key="1">
    <citation type="submission" date="2021-02" db="EMBL/GenBank/DDBJ databases">
        <authorList>
            <person name="Nowell W R."/>
        </authorList>
    </citation>
    <scope>NUCLEOTIDE SEQUENCE</scope>
</reference>
<proteinExistence type="predicted"/>
<feature type="non-terminal residue" evidence="1">
    <location>
        <position position="1"/>
    </location>
</feature>
<dbReference type="EMBL" id="CAJNOK010032348">
    <property type="protein sequence ID" value="CAF1483112.1"/>
    <property type="molecule type" value="Genomic_DNA"/>
</dbReference>
<organism evidence="1 3">
    <name type="scientific">Didymodactylos carnosus</name>
    <dbReference type="NCBI Taxonomy" id="1234261"/>
    <lineage>
        <taxon>Eukaryota</taxon>
        <taxon>Metazoa</taxon>
        <taxon>Spiralia</taxon>
        <taxon>Gnathifera</taxon>
        <taxon>Rotifera</taxon>
        <taxon>Eurotatoria</taxon>
        <taxon>Bdelloidea</taxon>
        <taxon>Philodinida</taxon>
        <taxon>Philodinidae</taxon>
        <taxon>Didymodactylos</taxon>
    </lineage>
</organism>
<comment type="caution">
    <text evidence="1">The sequence shown here is derived from an EMBL/GenBank/DDBJ whole genome shotgun (WGS) entry which is preliminary data.</text>
</comment>
<sequence>TVTTIVNCEKVLYSTPTLIENEAISEIPTFIQKWKKPKKCNMNKEEMKMLNGIRSIEDILIVQARRVAVQAGEL</sequence>
<evidence type="ECO:0000313" key="1">
    <source>
        <dbReference type="EMBL" id="CAF1483112.1"/>
    </source>
</evidence>
<protein>
    <submittedName>
        <fullName evidence="1">Uncharacterized protein</fullName>
    </submittedName>
</protein>